<dbReference type="Proteomes" id="UP000019275">
    <property type="component" value="Unassembled WGS sequence"/>
</dbReference>
<protein>
    <submittedName>
        <fullName evidence="1">Uncharacterized protein</fullName>
    </submittedName>
</protein>
<comment type="caution">
    <text evidence="1">The sequence shown here is derived from an EMBL/GenBank/DDBJ whole genome shotgun (WGS) entry which is preliminary data.</text>
</comment>
<name>A0ABN0RKW8_9FLAO</name>
<dbReference type="EMBL" id="ARZX01000021">
    <property type="protein sequence ID" value="EWH12541.1"/>
    <property type="molecule type" value="Genomic_DNA"/>
</dbReference>
<proteinExistence type="predicted"/>
<accession>A0ABN0RKW8</accession>
<sequence length="249" mass="28817">MIQFLRNILGLGPAEPTNLRKKPTANTQARTLAKEVITDNLEMDYTMVYPYLVSKKTKEIDLTDDLVSVFYESEDIYAPTVQAFVMMDKSKEDANGEIDVFHLKTSNKTEKDYKKLDKHSITNLDNLELPFMYWDFTDEKNEYDILSARITPLSSEKILSRKHMLEAHKMLNSNELLVSIPRKGLIYVCSYLLDTKHIYQFIDIHTYMILTNKQNCELLCEDLFVVKNGEISNVIGLSQLSDKLREGKL</sequence>
<gene>
    <name evidence="1" type="ORF">KLA_14188</name>
</gene>
<evidence type="ECO:0000313" key="1">
    <source>
        <dbReference type="EMBL" id="EWH12541.1"/>
    </source>
</evidence>
<organism evidence="1 2">
    <name type="scientific">Cellulophaga geojensis KL-A</name>
    <dbReference type="NCBI Taxonomy" id="1328323"/>
    <lineage>
        <taxon>Bacteria</taxon>
        <taxon>Pseudomonadati</taxon>
        <taxon>Bacteroidota</taxon>
        <taxon>Flavobacteriia</taxon>
        <taxon>Flavobacteriales</taxon>
        <taxon>Flavobacteriaceae</taxon>
        <taxon>Cellulophaga</taxon>
    </lineage>
</organism>
<reference evidence="1 2" key="1">
    <citation type="journal article" date="2014" name="Genome Announc.">
        <title>Draft Genome Sequence of the Carrageenan-Degrading Bacterium Cellulophaga sp. Strain KL-A, Isolated from Decaying Marine Algae.</title>
        <authorList>
            <person name="Shan D."/>
            <person name="Ying J."/>
            <person name="Li X."/>
            <person name="Gao Z."/>
            <person name="Wei G."/>
            <person name="Shao Z."/>
        </authorList>
    </citation>
    <scope>NUCLEOTIDE SEQUENCE [LARGE SCALE GENOMIC DNA]</scope>
    <source>
        <strain evidence="1 2">KL-A</strain>
    </source>
</reference>
<dbReference type="RefSeq" id="WP_034646493.1">
    <property type="nucleotide sequence ID" value="NZ_ARZX01000021.1"/>
</dbReference>
<evidence type="ECO:0000313" key="2">
    <source>
        <dbReference type="Proteomes" id="UP000019275"/>
    </source>
</evidence>
<keyword evidence="2" id="KW-1185">Reference proteome</keyword>